<feature type="coiled-coil region" evidence="1">
    <location>
        <begin position="459"/>
        <end position="497"/>
    </location>
</feature>
<evidence type="ECO:0000313" key="2">
    <source>
        <dbReference type="EMBL" id="QHT86572.1"/>
    </source>
</evidence>
<organism evidence="2">
    <name type="scientific">viral metagenome</name>
    <dbReference type="NCBI Taxonomy" id="1070528"/>
    <lineage>
        <taxon>unclassified sequences</taxon>
        <taxon>metagenomes</taxon>
        <taxon>organismal metagenomes</taxon>
    </lineage>
</organism>
<name>A0A6C0I192_9ZZZZ</name>
<keyword evidence="1" id="KW-0175">Coiled coil</keyword>
<dbReference type="AlphaFoldDB" id="A0A6C0I192"/>
<proteinExistence type="predicted"/>
<protein>
    <submittedName>
        <fullName evidence="2">Uncharacterized protein</fullName>
    </submittedName>
</protein>
<evidence type="ECO:0000256" key="1">
    <source>
        <dbReference type="SAM" id="Coils"/>
    </source>
</evidence>
<reference evidence="2" key="1">
    <citation type="journal article" date="2020" name="Nature">
        <title>Giant virus diversity and host interactions through global metagenomics.</title>
        <authorList>
            <person name="Schulz F."/>
            <person name="Roux S."/>
            <person name="Paez-Espino D."/>
            <person name="Jungbluth S."/>
            <person name="Walsh D.A."/>
            <person name="Denef V.J."/>
            <person name="McMahon K.D."/>
            <person name="Konstantinidis K.T."/>
            <person name="Eloe-Fadrosh E.A."/>
            <person name="Kyrpides N.C."/>
            <person name="Woyke T."/>
        </authorList>
    </citation>
    <scope>NUCLEOTIDE SEQUENCE</scope>
    <source>
        <strain evidence="2">GVMAG-M-3300023184-186</strain>
    </source>
</reference>
<accession>A0A6C0I192</accession>
<dbReference type="EMBL" id="MN740072">
    <property type="protein sequence ID" value="QHT86572.1"/>
    <property type="molecule type" value="Genomic_DNA"/>
</dbReference>
<sequence length="499" mass="59412">MEQLFTKAITDKLPTIKHYKQLCYSLSVRRKTIHPYDDFNISVIDTIITIEDIQIYMFNILNENVLRHRGVILSEIDYYLKKFKFYIAPNTYINTLTLKEFFHCIDIKYNGGYYIDTCTYKYNIFYKGEKFDDVHDYHNYEIINRCFISCYYIGVTEGKDDNDFKNLPIEHFTTLLKIMGKLYADGHASYSNDYIIKYWEDKDIELYLEYVIKNRHCLESCLEKNIQKNNYTQKKLLPLYEKYLKYDNLIVQTDPLCYCYTNITKILKKYINFPIVRLGFDTKDIQTITPTIIPDAESESEIIDKIVCIIPHKIQQNLIRSYIISDFIILESGKIIFRTKVREDPYIDGKYVEFITNNYRVYECDPNLFNKQVCINMFSNRYTDKDLYSAGNKIDMVLYYDKELPPYIKIDFNVESYNKILPNKSNADFMTTFINAENNKTHIYRLYIMSKTITKFLALKHTNAELEEANLALQETNAKLQETNAKLRERTKILDESNF</sequence>